<evidence type="ECO:0000256" key="1">
    <source>
        <dbReference type="SAM" id="MobiDB-lite"/>
    </source>
</evidence>
<dbReference type="EMBL" id="AMZH03029840">
    <property type="protein sequence ID" value="RRT33129.1"/>
    <property type="molecule type" value="Genomic_DNA"/>
</dbReference>
<comment type="caution">
    <text evidence="2">The sequence shown here is derived from an EMBL/GenBank/DDBJ whole genome shotgun (WGS) entry which is preliminary data.</text>
</comment>
<name>A0A426X0X7_ENSVE</name>
<organism evidence="2 3">
    <name type="scientific">Ensete ventricosum</name>
    <name type="common">Abyssinian banana</name>
    <name type="synonym">Musa ensete</name>
    <dbReference type="NCBI Taxonomy" id="4639"/>
    <lineage>
        <taxon>Eukaryota</taxon>
        <taxon>Viridiplantae</taxon>
        <taxon>Streptophyta</taxon>
        <taxon>Embryophyta</taxon>
        <taxon>Tracheophyta</taxon>
        <taxon>Spermatophyta</taxon>
        <taxon>Magnoliopsida</taxon>
        <taxon>Liliopsida</taxon>
        <taxon>Zingiberales</taxon>
        <taxon>Musaceae</taxon>
        <taxon>Ensete</taxon>
    </lineage>
</organism>
<evidence type="ECO:0000313" key="3">
    <source>
        <dbReference type="Proteomes" id="UP000287651"/>
    </source>
</evidence>
<sequence length="165" mass="18211">MGPIIVGPPTLEHDTPTSATSLSHVTVSPSQTYVGCRPGFDKVNWKIRNPNRSAGHLTTGDRQHDSTTGGMIEQTRWANKPTTPLTTSSWRYDRADATGRPTCSTPDSRRLVTWQKRIRWANQPATPLTAGDYDVLDTVAITWPAYNELTYAGINTPKPPLLWGP</sequence>
<proteinExistence type="predicted"/>
<dbReference type="Proteomes" id="UP000287651">
    <property type="component" value="Unassembled WGS sequence"/>
</dbReference>
<gene>
    <name evidence="2" type="ORF">B296_00051236</name>
</gene>
<feature type="region of interest" description="Disordered" evidence="1">
    <location>
        <begin position="1"/>
        <end position="24"/>
    </location>
</feature>
<evidence type="ECO:0000313" key="2">
    <source>
        <dbReference type="EMBL" id="RRT33129.1"/>
    </source>
</evidence>
<accession>A0A426X0X7</accession>
<protein>
    <submittedName>
        <fullName evidence="2">Uncharacterized protein</fullName>
    </submittedName>
</protein>
<dbReference type="AlphaFoldDB" id="A0A426X0X7"/>
<reference evidence="2 3" key="1">
    <citation type="journal article" date="2014" name="Agronomy (Basel)">
        <title>A Draft Genome Sequence for Ensete ventricosum, the Drought-Tolerant Tree Against Hunger.</title>
        <authorList>
            <person name="Harrison J."/>
            <person name="Moore K.A."/>
            <person name="Paszkiewicz K."/>
            <person name="Jones T."/>
            <person name="Grant M."/>
            <person name="Ambacheew D."/>
            <person name="Muzemil S."/>
            <person name="Studholme D.J."/>
        </authorList>
    </citation>
    <scope>NUCLEOTIDE SEQUENCE [LARGE SCALE GENOMIC DNA]</scope>
</reference>